<gene>
    <name evidence="3" type="ORF">DXA39_08450</name>
</gene>
<feature type="compositionally biased region" description="Low complexity" evidence="1">
    <location>
        <begin position="25"/>
        <end position="36"/>
    </location>
</feature>
<evidence type="ECO:0000256" key="2">
    <source>
        <dbReference type="SAM" id="SignalP"/>
    </source>
</evidence>
<dbReference type="PROSITE" id="PS51257">
    <property type="entry name" value="PROKAR_LIPOPROTEIN"/>
    <property type="match status" value="1"/>
</dbReference>
<feature type="signal peptide" evidence="2">
    <location>
        <begin position="1"/>
        <end position="20"/>
    </location>
</feature>
<dbReference type="RefSeq" id="WP_117522281.1">
    <property type="nucleotide sequence ID" value="NZ_AP031484.1"/>
</dbReference>
<feature type="compositionally biased region" description="Low complexity" evidence="1">
    <location>
        <begin position="116"/>
        <end position="131"/>
    </location>
</feature>
<keyword evidence="4" id="KW-1185">Reference proteome</keyword>
<evidence type="ECO:0000256" key="1">
    <source>
        <dbReference type="SAM" id="MobiDB-lite"/>
    </source>
</evidence>
<protein>
    <recommendedName>
        <fullName evidence="5">Lipoprotein</fullName>
    </recommendedName>
</protein>
<feature type="region of interest" description="Disordered" evidence="1">
    <location>
        <begin position="25"/>
        <end position="136"/>
    </location>
</feature>
<reference evidence="3 4" key="1">
    <citation type="submission" date="2018-08" db="EMBL/GenBank/DDBJ databases">
        <title>A genome reference for cultivated species of the human gut microbiota.</title>
        <authorList>
            <person name="Zou Y."/>
            <person name="Xue W."/>
            <person name="Luo G."/>
        </authorList>
    </citation>
    <scope>NUCLEOTIDE SEQUENCE [LARGE SCALE GENOMIC DNA]</scope>
    <source>
        <strain evidence="3 4">OF01-3</strain>
    </source>
</reference>
<keyword evidence="2" id="KW-0732">Signal</keyword>
<name>A0A3E2TFL3_9FIRM</name>
<dbReference type="Proteomes" id="UP000261011">
    <property type="component" value="Unassembled WGS sequence"/>
</dbReference>
<evidence type="ECO:0008006" key="5">
    <source>
        <dbReference type="Google" id="ProtNLM"/>
    </source>
</evidence>
<feature type="compositionally biased region" description="Basic and acidic residues" evidence="1">
    <location>
        <begin position="41"/>
        <end position="112"/>
    </location>
</feature>
<dbReference type="EMBL" id="QVEU01000010">
    <property type="protein sequence ID" value="RGB74571.1"/>
    <property type="molecule type" value="Genomic_DNA"/>
</dbReference>
<accession>A0A3E2TFL3</accession>
<dbReference type="AlphaFoldDB" id="A0A3E2TFL3"/>
<evidence type="ECO:0000313" key="4">
    <source>
        <dbReference type="Proteomes" id="UP000261011"/>
    </source>
</evidence>
<sequence length="256" mass="28317">MQIKSLNKTLLVAMLTVSLAACNNSTANTNNSADSTEVVTEDNKDTNDIIDESIKDADENKAADSDEVEEIKKEDTNKAEAEKKESSEQEKSTSIDVNKEEKKENKVSKSEDTEQETNTIEQNNNQTNNNEDMSYQTEDGRYVSTLIASKQGVRDAEMSIADTYSVEAKDGSLTVKGSMDHMINPGDYENAKKLDNNTYNFKINENTKFQATGGMAEPQTFTIDEFNEYYKGITESGLALIVEVKDGIAQTVSFSS</sequence>
<comment type="caution">
    <text evidence="3">The sequence shown here is derived from an EMBL/GenBank/DDBJ whole genome shotgun (WGS) entry which is preliminary data.</text>
</comment>
<proteinExistence type="predicted"/>
<organism evidence="3 4">
    <name type="scientific">Anaerococcus nagyae</name>
    <dbReference type="NCBI Taxonomy" id="1755241"/>
    <lineage>
        <taxon>Bacteria</taxon>
        <taxon>Bacillati</taxon>
        <taxon>Bacillota</taxon>
        <taxon>Tissierellia</taxon>
        <taxon>Tissierellales</taxon>
        <taxon>Peptoniphilaceae</taxon>
        <taxon>Anaerococcus</taxon>
    </lineage>
</organism>
<evidence type="ECO:0000313" key="3">
    <source>
        <dbReference type="EMBL" id="RGB74571.1"/>
    </source>
</evidence>
<feature type="chain" id="PRO_5038444984" description="Lipoprotein" evidence="2">
    <location>
        <begin position="21"/>
        <end position="256"/>
    </location>
</feature>
<dbReference type="OrthoDB" id="1690309at2"/>